<dbReference type="AlphaFoldDB" id="A0A3S3U6F5"/>
<sequence>MVAVLITVEYVVVVAAMALLYLQNAVEVRLKKNQVIHRQVIHHQVIHRKDVLGERNHQIHIAQQQVTLLQEDFLLQARRKIRRRNYL</sequence>
<proteinExistence type="predicted"/>
<name>A0A3S3U6F5_9BACT</name>
<dbReference type="Proteomes" id="UP000287853">
    <property type="component" value="Unassembled WGS sequence"/>
</dbReference>
<evidence type="ECO:0000313" key="3">
    <source>
        <dbReference type="Proteomes" id="UP000287853"/>
    </source>
</evidence>
<keyword evidence="3" id="KW-1185">Reference proteome</keyword>
<protein>
    <submittedName>
        <fullName evidence="2">Uncharacterized protein</fullName>
    </submittedName>
</protein>
<dbReference type="EMBL" id="MTKO01000128">
    <property type="protein sequence ID" value="RWX43197.1"/>
    <property type="molecule type" value="Genomic_DNA"/>
</dbReference>
<accession>A0A3S3U6F5</accession>
<keyword evidence="1" id="KW-1133">Transmembrane helix</keyword>
<keyword evidence="1" id="KW-0812">Transmembrane</keyword>
<comment type="caution">
    <text evidence="2">The sequence shown here is derived from an EMBL/GenBank/DDBJ whole genome shotgun (WGS) entry which is preliminary data.</text>
</comment>
<reference evidence="2 3" key="1">
    <citation type="submission" date="2017-01" db="EMBL/GenBank/DDBJ databases">
        <title>The cable genome- insights into the physiology and evolution of filamentous bacteria capable of sulfide oxidation via long distance electron transfer.</title>
        <authorList>
            <person name="Schreiber L."/>
            <person name="Bjerg J.T."/>
            <person name="Boggild A."/>
            <person name="Van De Vossenberg J."/>
            <person name="Meysman F."/>
            <person name="Nielsen L.P."/>
            <person name="Schramm A."/>
            <person name="Kjeldsen K.U."/>
        </authorList>
    </citation>
    <scope>NUCLEOTIDE SEQUENCE [LARGE SCALE GENOMIC DNA]</scope>
    <source>
        <strain evidence="2">MCF</strain>
    </source>
</reference>
<evidence type="ECO:0000256" key="1">
    <source>
        <dbReference type="SAM" id="Phobius"/>
    </source>
</evidence>
<gene>
    <name evidence="2" type="ORF">H206_03052</name>
</gene>
<feature type="transmembrane region" description="Helical" evidence="1">
    <location>
        <begin position="6"/>
        <end position="22"/>
    </location>
</feature>
<keyword evidence="1" id="KW-0472">Membrane</keyword>
<evidence type="ECO:0000313" key="2">
    <source>
        <dbReference type="EMBL" id="RWX43197.1"/>
    </source>
</evidence>
<organism evidence="2 3">
    <name type="scientific">Candidatus Electrothrix aarhusensis</name>
    <dbReference type="NCBI Taxonomy" id="1859131"/>
    <lineage>
        <taxon>Bacteria</taxon>
        <taxon>Pseudomonadati</taxon>
        <taxon>Thermodesulfobacteriota</taxon>
        <taxon>Desulfobulbia</taxon>
        <taxon>Desulfobulbales</taxon>
        <taxon>Desulfobulbaceae</taxon>
        <taxon>Candidatus Electrothrix</taxon>
    </lineage>
</organism>